<protein>
    <submittedName>
        <fullName evidence="5">ABC transporter ATP-binding protein</fullName>
    </submittedName>
</protein>
<reference evidence="5 6" key="1">
    <citation type="submission" date="2019-08" db="EMBL/GenBank/DDBJ databases">
        <title>In-depth cultivation of the pig gut microbiome towards novel bacterial diversity and tailored functional studies.</title>
        <authorList>
            <person name="Wylensek D."/>
            <person name="Hitch T.C.A."/>
            <person name="Clavel T."/>
        </authorList>
    </citation>
    <scope>NUCLEOTIDE SEQUENCE [LARGE SCALE GENOMIC DNA]</scope>
    <source>
        <strain evidence="5 6">Bifido-178-WT-2B</strain>
    </source>
</reference>
<dbReference type="PROSITE" id="PS50893">
    <property type="entry name" value="ABC_TRANSPORTER_2"/>
    <property type="match status" value="1"/>
</dbReference>
<dbReference type="OrthoDB" id="9804819at2"/>
<dbReference type="RefSeq" id="WP_154548326.1">
    <property type="nucleotide sequence ID" value="NZ_VUMX01000010.1"/>
</dbReference>
<dbReference type="PANTHER" id="PTHR42939">
    <property type="entry name" value="ABC TRANSPORTER ATP-BINDING PROTEIN ALBC-RELATED"/>
    <property type="match status" value="1"/>
</dbReference>
<keyword evidence="1" id="KW-0813">Transport</keyword>
<name>A0A6A8MDZ5_9LACO</name>
<dbReference type="Gene3D" id="3.40.50.300">
    <property type="entry name" value="P-loop containing nucleotide triphosphate hydrolases"/>
    <property type="match status" value="1"/>
</dbReference>
<dbReference type="PROSITE" id="PS00211">
    <property type="entry name" value="ABC_TRANSPORTER_1"/>
    <property type="match status" value="1"/>
</dbReference>
<dbReference type="InterPro" id="IPR017871">
    <property type="entry name" value="ABC_transporter-like_CS"/>
</dbReference>
<evidence type="ECO:0000259" key="4">
    <source>
        <dbReference type="PROSITE" id="PS50893"/>
    </source>
</evidence>
<dbReference type="InterPro" id="IPR003439">
    <property type="entry name" value="ABC_transporter-like_ATP-bd"/>
</dbReference>
<dbReference type="SUPFAM" id="SSF52540">
    <property type="entry name" value="P-loop containing nucleoside triphosphate hydrolases"/>
    <property type="match status" value="1"/>
</dbReference>
<keyword evidence="6" id="KW-1185">Reference proteome</keyword>
<evidence type="ECO:0000313" key="6">
    <source>
        <dbReference type="Proteomes" id="UP000438120"/>
    </source>
</evidence>
<gene>
    <name evidence="5" type="ORF">FYJ62_04955</name>
</gene>
<dbReference type="GO" id="GO:0005524">
    <property type="term" value="F:ATP binding"/>
    <property type="evidence" value="ECO:0007669"/>
    <property type="project" value="UniProtKB-KW"/>
</dbReference>
<evidence type="ECO:0000313" key="5">
    <source>
        <dbReference type="EMBL" id="MST87000.1"/>
    </source>
</evidence>
<dbReference type="Pfam" id="PF00005">
    <property type="entry name" value="ABC_tran"/>
    <property type="match status" value="1"/>
</dbReference>
<dbReference type="InterPro" id="IPR027417">
    <property type="entry name" value="P-loop_NTPase"/>
</dbReference>
<dbReference type="EMBL" id="VUMX01000010">
    <property type="protein sequence ID" value="MST87000.1"/>
    <property type="molecule type" value="Genomic_DNA"/>
</dbReference>
<evidence type="ECO:0000256" key="3">
    <source>
        <dbReference type="ARBA" id="ARBA00022840"/>
    </source>
</evidence>
<keyword evidence="2" id="KW-0547">Nucleotide-binding</keyword>
<dbReference type="Proteomes" id="UP000438120">
    <property type="component" value="Unassembled WGS sequence"/>
</dbReference>
<dbReference type="PANTHER" id="PTHR42939:SF1">
    <property type="entry name" value="ABC TRANSPORTER ATP-BINDING PROTEIN ALBC-RELATED"/>
    <property type="match status" value="1"/>
</dbReference>
<dbReference type="SMART" id="SM00382">
    <property type="entry name" value="AAA"/>
    <property type="match status" value="1"/>
</dbReference>
<comment type="caution">
    <text evidence="5">The sequence shown here is derived from an EMBL/GenBank/DDBJ whole genome shotgun (WGS) entry which is preliminary data.</text>
</comment>
<organism evidence="5 6">
    <name type="scientific">Lactobacillus porci</name>
    <dbReference type="NCBI Taxonomy" id="2012477"/>
    <lineage>
        <taxon>Bacteria</taxon>
        <taxon>Bacillati</taxon>
        <taxon>Bacillota</taxon>
        <taxon>Bacilli</taxon>
        <taxon>Lactobacillales</taxon>
        <taxon>Lactobacillaceae</taxon>
        <taxon>Lactobacillus</taxon>
    </lineage>
</organism>
<accession>A0A6A8MDZ5</accession>
<evidence type="ECO:0000256" key="1">
    <source>
        <dbReference type="ARBA" id="ARBA00022448"/>
    </source>
</evidence>
<dbReference type="GO" id="GO:0016887">
    <property type="term" value="F:ATP hydrolysis activity"/>
    <property type="evidence" value="ECO:0007669"/>
    <property type="project" value="InterPro"/>
</dbReference>
<dbReference type="InterPro" id="IPR003593">
    <property type="entry name" value="AAA+_ATPase"/>
</dbReference>
<evidence type="ECO:0000256" key="2">
    <source>
        <dbReference type="ARBA" id="ARBA00022741"/>
    </source>
</evidence>
<keyword evidence="3 5" id="KW-0067">ATP-binding</keyword>
<feature type="domain" description="ABC transporter" evidence="4">
    <location>
        <begin position="4"/>
        <end position="209"/>
    </location>
</feature>
<proteinExistence type="predicted"/>
<sequence length="209" mass="22985">MAYLSLKNVSKIIKHQPVLHEINLDVEKGEIVALAGENGSGKTMLCRAVLAFIKTSGTITLDGKKVVFNEQLPVSAGTIIETPNFIPNYTALDNLKYLAAIRHQIGEAEIIEAMQVFGLDKKKDQKVRDFSLGMRQKLAIVQAFMEKPDLLVLDEPTNALDAKAVGTFINLIKQLQKAGTTTLFTTHDPQLLSQLPDRCYHLVDGGLEA</sequence>
<dbReference type="AlphaFoldDB" id="A0A6A8MDZ5"/>
<dbReference type="InterPro" id="IPR051782">
    <property type="entry name" value="ABC_Transporter_VariousFunc"/>
</dbReference>